<comment type="caution">
    <text evidence="4">The sequence shown here is derived from an EMBL/GenBank/DDBJ whole genome shotgun (WGS) entry which is preliminary data.</text>
</comment>
<evidence type="ECO:0000313" key="4">
    <source>
        <dbReference type="EMBL" id="MBD2692103.1"/>
    </source>
</evidence>
<dbReference type="PANTHER" id="PTHR30570:SF1">
    <property type="entry name" value="PHOSPHATE-BINDING PROTEIN PSTS"/>
    <property type="match status" value="1"/>
</dbReference>
<organism evidence="4 5">
    <name type="scientific">Anabaena catenula FACHB-362</name>
    <dbReference type="NCBI Taxonomy" id="2692877"/>
    <lineage>
        <taxon>Bacteria</taxon>
        <taxon>Bacillati</taxon>
        <taxon>Cyanobacteriota</taxon>
        <taxon>Cyanophyceae</taxon>
        <taxon>Nostocales</taxon>
        <taxon>Nostocaceae</taxon>
        <taxon>Anabaena</taxon>
    </lineage>
</organism>
<dbReference type="Proteomes" id="UP000660381">
    <property type="component" value="Unassembled WGS sequence"/>
</dbReference>
<dbReference type="SUPFAM" id="SSF53850">
    <property type="entry name" value="Periplasmic binding protein-like II"/>
    <property type="match status" value="1"/>
</dbReference>
<evidence type="ECO:0000256" key="1">
    <source>
        <dbReference type="ARBA" id="ARBA00022729"/>
    </source>
</evidence>
<dbReference type="EMBL" id="JACJTQ010000012">
    <property type="protein sequence ID" value="MBD2692103.1"/>
    <property type="molecule type" value="Genomic_DNA"/>
</dbReference>
<reference evidence="4 5" key="1">
    <citation type="journal article" date="2020" name="ISME J.">
        <title>Comparative genomics reveals insights into cyanobacterial evolution and habitat adaptation.</title>
        <authorList>
            <person name="Chen M.Y."/>
            <person name="Teng W.K."/>
            <person name="Zhao L."/>
            <person name="Hu C.X."/>
            <person name="Zhou Y.K."/>
            <person name="Han B.P."/>
            <person name="Song L.R."/>
            <person name="Shu W.S."/>
        </authorList>
    </citation>
    <scope>NUCLEOTIDE SEQUENCE [LARGE SCALE GENOMIC DNA]</scope>
    <source>
        <strain evidence="4 5">FACHB-362</strain>
    </source>
</reference>
<dbReference type="RefSeq" id="WP_190906526.1">
    <property type="nucleotide sequence ID" value="NZ_JACJTQ010000012.1"/>
</dbReference>
<keyword evidence="5" id="KW-1185">Reference proteome</keyword>
<evidence type="ECO:0000256" key="2">
    <source>
        <dbReference type="SAM" id="Phobius"/>
    </source>
</evidence>
<dbReference type="PANTHER" id="PTHR30570">
    <property type="entry name" value="PERIPLASMIC PHOSPHATE BINDING COMPONENT OF PHOSPHATE ABC TRANSPORTER"/>
    <property type="match status" value="1"/>
</dbReference>
<protein>
    <submittedName>
        <fullName evidence="4">Substrate-binding domain-containing protein</fullName>
    </submittedName>
</protein>
<keyword evidence="1" id="KW-0732">Signal</keyword>
<dbReference type="InterPro" id="IPR011009">
    <property type="entry name" value="Kinase-like_dom_sf"/>
</dbReference>
<evidence type="ECO:0000259" key="3">
    <source>
        <dbReference type="Pfam" id="PF12849"/>
    </source>
</evidence>
<accession>A0ABR8J3A6</accession>
<gene>
    <name evidence="4" type="ORF">H6G68_10095</name>
</gene>
<sequence length="799" mass="91893">MKLNDLVNSINSKVREVANFIRYPLENVSRIMRQKIQGEYSKIEIPFMGQEHDQKKQFVEEIKVQCSAKNNRESSLTVRDNYVSNGALAQKVDLLLPPKSTNRIEILPLKRNDEIRGRRGRYRVNSNSIIKTLDRARLYEGIQITNNKQILIKEYLLPEADFNLKEARKCKEEFEELASVNLKKIGGQDFRLIIPWDAIAPRDERRCYLITEPIENSITLREYLEQTNRPMISLQVRELLKQVLQTLWFIHNQKIRLPNGEVRYGLPHGNLSLDSIFIVQTEEKSLVETPQFFIYLGDLALWEDLFKPRNLPPVNHSVTKDLNDLGYLSFYLLLGGNKDPLFGQAFNPKNEQHWSTVDDIYLKIFIQSLLGINSPFANAEQARQSLLAAPFFQKSSVPKTQIEIEETQKKFAQIFNYKIFKIGIISCAVGLISFLLIQAFINKSSMEKSTISNASSPQTKKIKDVDIKGIPPYKFRYTASKSEGTWDSIIYDVSRSKRTSLVSFGKTFEQELQERGMTLNLTYQTVAAIDNNTFTMLKNKQTDFLIINLVNNFDKKLQQNEFSYSKIAYDGIVIFVPFSDSQRNESISEGLKGKITFAQLRKLYTRQITSWKQLDRRLPDLKITLYIPNEEEVIDRFKAAVFKDYPEELNRFRDLIATGEIIKQDTRKTLGKQILGEFENEDKAGIGFGLLSKVFGQCSVYPLSLGQPGKEIQTLIQNNGHDINPKTDLCNDKGSYRPNIDVFEKNKYPLGYEITVIYPKPPETSTVIPVGEKFAEILLTDEGQYLIREAGLVPIVKKN</sequence>
<dbReference type="Gene3D" id="1.10.510.10">
    <property type="entry name" value="Transferase(Phosphotransferase) domain 1"/>
    <property type="match status" value="1"/>
</dbReference>
<feature type="transmembrane region" description="Helical" evidence="2">
    <location>
        <begin position="419"/>
        <end position="441"/>
    </location>
</feature>
<keyword evidence="2" id="KW-0472">Membrane</keyword>
<dbReference type="Gene3D" id="3.40.190.10">
    <property type="entry name" value="Periplasmic binding protein-like II"/>
    <property type="match status" value="2"/>
</dbReference>
<keyword evidence="2" id="KW-0812">Transmembrane</keyword>
<name>A0ABR8J3A6_9NOST</name>
<dbReference type="InterPro" id="IPR050811">
    <property type="entry name" value="Phosphate_ABC_transporter"/>
</dbReference>
<feature type="domain" description="PBP" evidence="3">
    <location>
        <begin position="535"/>
        <end position="631"/>
    </location>
</feature>
<proteinExistence type="predicted"/>
<dbReference type="SUPFAM" id="SSF56112">
    <property type="entry name" value="Protein kinase-like (PK-like)"/>
    <property type="match status" value="1"/>
</dbReference>
<dbReference type="Pfam" id="PF12849">
    <property type="entry name" value="PBP_like_2"/>
    <property type="match status" value="1"/>
</dbReference>
<dbReference type="InterPro" id="IPR024370">
    <property type="entry name" value="PBP_domain"/>
</dbReference>
<evidence type="ECO:0000313" key="5">
    <source>
        <dbReference type="Proteomes" id="UP000660381"/>
    </source>
</evidence>
<keyword evidence="2" id="KW-1133">Transmembrane helix</keyword>